<proteinExistence type="predicted"/>
<protein>
    <submittedName>
        <fullName evidence="4">Molybdopterin adenylyltransferase</fullName>
        <ecNumber evidence="4">2.7.7.75</ecNumber>
    </submittedName>
</protein>
<evidence type="ECO:0000256" key="1">
    <source>
        <dbReference type="ARBA" id="ARBA00005046"/>
    </source>
</evidence>
<keyword evidence="4" id="KW-0548">Nucleotidyltransferase</keyword>
<dbReference type="NCBIfam" id="NF006932">
    <property type="entry name" value="PRK09417.1"/>
    <property type="match status" value="1"/>
</dbReference>
<dbReference type="OrthoDB" id="9784492at2"/>
<dbReference type="Gene3D" id="3.40.980.10">
    <property type="entry name" value="MoaB/Mog-like domain"/>
    <property type="match status" value="1"/>
</dbReference>
<keyword evidence="2" id="KW-0501">Molybdenum cofactor biosynthesis</keyword>
<reference evidence="4 5" key="1">
    <citation type="submission" date="2019-02" db="EMBL/GenBank/DDBJ databases">
        <title>Deep-cultivation of Planctomycetes and their phenomic and genomic characterization uncovers novel biology.</title>
        <authorList>
            <person name="Wiegand S."/>
            <person name="Jogler M."/>
            <person name="Boedeker C."/>
            <person name="Pinto D."/>
            <person name="Vollmers J."/>
            <person name="Rivas-Marin E."/>
            <person name="Kohn T."/>
            <person name="Peeters S.H."/>
            <person name="Heuer A."/>
            <person name="Rast P."/>
            <person name="Oberbeckmann S."/>
            <person name="Bunk B."/>
            <person name="Jeske O."/>
            <person name="Meyerdierks A."/>
            <person name="Storesund J.E."/>
            <person name="Kallscheuer N."/>
            <person name="Luecker S."/>
            <person name="Lage O.M."/>
            <person name="Pohl T."/>
            <person name="Merkel B.J."/>
            <person name="Hornburger P."/>
            <person name="Mueller R.-W."/>
            <person name="Bruemmer F."/>
            <person name="Labrenz M."/>
            <person name="Spormann A.M."/>
            <person name="Op den Camp H."/>
            <person name="Overmann J."/>
            <person name="Amann R."/>
            <person name="Jetten M.S.M."/>
            <person name="Mascher T."/>
            <person name="Medema M.H."/>
            <person name="Devos D.P."/>
            <person name="Kaster A.-K."/>
            <person name="Ovreas L."/>
            <person name="Rohde M."/>
            <person name="Galperin M.Y."/>
            <person name="Jogler C."/>
        </authorList>
    </citation>
    <scope>NUCLEOTIDE SEQUENCE [LARGE SCALE GENOMIC DNA]</scope>
    <source>
        <strain evidence="4 5">CA12</strain>
    </source>
</reference>
<dbReference type="Proteomes" id="UP000318741">
    <property type="component" value="Chromosome"/>
</dbReference>
<evidence type="ECO:0000256" key="2">
    <source>
        <dbReference type="ARBA" id="ARBA00023150"/>
    </source>
</evidence>
<keyword evidence="5" id="KW-1185">Reference proteome</keyword>
<dbReference type="RefSeq" id="WP_145358248.1">
    <property type="nucleotide sequence ID" value="NZ_CP036265.1"/>
</dbReference>
<dbReference type="NCBIfam" id="TIGR00177">
    <property type="entry name" value="molyb_syn"/>
    <property type="match status" value="1"/>
</dbReference>
<dbReference type="CDD" id="cd00886">
    <property type="entry name" value="MogA_MoaB"/>
    <property type="match status" value="1"/>
</dbReference>
<gene>
    <name evidence="4" type="primary">mog</name>
    <name evidence="4" type="ORF">CA12_15120</name>
</gene>
<evidence type="ECO:0000313" key="4">
    <source>
        <dbReference type="EMBL" id="QDT15427.1"/>
    </source>
</evidence>
<dbReference type="KEGG" id="acaf:CA12_15120"/>
<keyword evidence="4" id="KW-0808">Transferase</keyword>
<name>A0A517P7S2_9PLAN</name>
<dbReference type="InterPro" id="IPR001453">
    <property type="entry name" value="MoaB/Mog_dom"/>
</dbReference>
<dbReference type="GO" id="GO:0061598">
    <property type="term" value="F:molybdopterin adenylyltransferase activity"/>
    <property type="evidence" value="ECO:0007669"/>
    <property type="project" value="UniProtKB-EC"/>
</dbReference>
<accession>A0A517P7S2</accession>
<dbReference type="GO" id="GO:0006777">
    <property type="term" value="P:Mo-molybdopterin cofactor biosynthetic process"/>
    <property type="evidence" value="ECO:0007669"/>
    <property type="project" value="UniProtKB-KW"/>
</dbReference>
<dbReference type="SUPFAM" id="SSF53218">
    <property type="entry name" value="Molybdenum cofactor biosynthesis proteins"/>
    <property type="match status" value="1"/>
</dbReference>
<dbReference type="Pfam" id="PF00994">
    <property type="entry name" value="MoCF_biosynth"/>
    <property type="match status" value="1"/>
</dbReference>
<organism evidence="4 5">
    <name type="scientific">Alienimonas californiensis</name>
    <dbReference type="NCBI Taxonomy" id="2527989"/>
    <lineage>
        <taxon>Bacteria</taxon>
        <taxon>Pseudomonadati</taxon>
        <taxon>Planctomycetota</taxon>
        <taxon>Planctomycetia</taxon>
        <taxon>Planctomycetales</taxon>
        <taxon>Planctomycetaceae</taxon>
        <taxon>Alienimonas</taxon>
    </lineage>
</organism>
<feature type="domain" description="MoaB/Mog" evidence="3">
    <location>
        <begin position="5"/>
        <end position="153"/>
    </location>
</feature>
<evidence type="ECO:0000313" key="5">
    <source>
        <dbReference type="Proteomes" id="UP000318741"/>
    </source>
</evidence>
<dbReference type="EMBL" id="CP036265">
    <property type="protein sequence ID" value="QDT15427.1"/>
    <property type="molecule type" value="Genomic_DNA"/>
</dbReference>
<dbReference type="InterPro" id="IPR051920">
    <property type="entry name" value="MPT_Adenylyltrnsfr/MoaC-Rel"/>
</dbReference>
<dbReference type="AlphaFoldDB" id="A0A517P7S2"/>
<sequence>MLRVGILTVSDRATAGVYEDRGGPAVRDFCEANLADHAGGWEPHSRVVPDEPPQIREAVLDLINEGCRLIIATGGTGPTARDVTPEAILPLLDKELPGFAEKMRADAWDEVPTAILARQACGVRGNALILTLPGSPKAIPQCLGAVWGAVPHCLKLIADNRPADV</sequence>
<dbReference type="SMART" id="SM00852">
    <property type="entry name" value="MoCF_biosynth"/>
    <property type="match status" value="1"/>
</dbReference>
<dbReference type="PANTHER" id="PTHR43764">
    <property type="entry name" value="MOLYBDENUM COFACTOR BIOSYNTHESIS"/>
    <property type="match status" value="1"/>
</dbReference>
<evidence type="ECO:0000259" key="3">
    <source>
        <dbReference type="SMART" id="SM00852"/>
    </source>
</evidence>
<dbReference type="PANTHER" id="PTHR43764:SF1">
    <property type="entry name" value="MOLYBDOPTERIN MOLYBDOTRANSFERASE"/>
    <property type="match status" value="1"/>
</dbReference>
<dbReference type="EC" id="2.7.7.75" evidence="4"/>
<dbReference type="InterPro" id="IPR036425">
    <property type="entry name" value="MoaB/Mog-like_dom_sf"/>
</dbReference>
<comment type="pathway">
    <text evidence="1">Cofactor biosynthesis; molybdopterin biosynthesis.</text>
</comment>